<organism evidence="6 7">
    <name type="scientific">Clostridium cellulovorans (strain ATCC 35296 / DSM 3052 / OCM 3 / 743B)</name>
    <dbReference type="NCBI Taxonomy" id="573061"/>
    <lineage>
        <taxon>Bacteria</taxon>
        <taxon>Bacillati</taxon>
        <taxon>Bacillota</taxon>
        <taxon>Clostridia</taxon>
        <taxon>Eubacteriales</taxon>
        <taxon>Clostridiaceae</taxon>
        <taxon>Clostridium</taxon>
    </lineage>
</organism>
<evidence type="ECO:0000259" key="5">
    <source>
        <dbReference type="Pfam" id="PF22775"/>
    </source>
</evidence>
<dbReference type="InterPro" id="IPR041909">
    <property type="entry name" value="Sbi_C3_db_domIV"/>
</dbReference>
<evidence type="ECO:0000313" key="7">
    <source>
        <dbReference type="Proteomes" id="UP000002730"/>
    </source>
</evidence>
<keyword evidence="2" id="KW-0964">Secreted</keyword>
<feature type="domain" description="Minor extracellular protease Epr GA-like" evidence="5">
    <location>
        <begin position="199"/>
        <end position="253"/>
    </location>
</feature>
<keyword evidence="7" id="KW-1185">Reference proteome</keyword>
<name>D9STR8_CLOC7</name>
<dbReference type="eggNOG" id="COG1404">
    <property type="taxonomic scope" value="Bacteria"/>
</dbReference>
<dbReference type="InterPro" id="IPR054725">
    <property type="entry name" value="Epr_GA-like"/>
</dbReference>
<dbReference type="EMBL" id="CP002160">
    <property type="protein sequence ID" value="ADL52802.1"/>
    <property type="molecule type" value="Genomic_DNA"/>
</dbReference>
<comment type="subcellular location">
    <subcellularLocation>
        <location evidence="1">Secreted</location>
    </subcellularLocation>
</comment>
<dbReference type="Gene3D" id="1.10.10.1270">
    <property type="entry name" value="Sbi, C3 binding domain IV"/>
    <property type="match status" value="5"/>
</dbReference>
<dbReference type="KEGG" id="ccb:Clocel_3112"/>
<accession>D9STR8</accession>
<keyword evidence="4" id="KW-0175">Coiled coil</keyword>
<dbReference type="AlphaFoldDB" id="D9STR8"/>
<evidence type="ECO:0000256" key="3">
    <source>
        <dbReference type="ARBA" id="ARBA00022729"/>
    </source>
</evidence>
<evidence type="ECO:0000256" key="4">
    <source>
        <dbReference type="SAM" id="Coils"/>
    </source>
</evidence>
<feature type="coiled-coil region" evidence="4">
    <location>
        <begin position="410"/>
        <end position="442"/>
    </location>
</feature>
<protein>
    <recommendedName>
        <fullName evidence="5">Minor extracellular protease Epr GA-like domain-containing protein</fullName>
    </recommendedName>
</protein>
<feature type="coiled-coil region" evidence="4">
    <location>
        <begin position="198"/>
        <end position="230"/>
    </location>
</feature>
<dbReference type="GO" id="GO:0005576">
    <property type="term" value="C:extracellular region"/>
    <property type="evidence" value="ECO:0007669"/>
    <property type="project" value="UniProtKB-SubCell"/>
</dbReference>
<dbReference type="STRING" id="573061.Clocel_3112"/>
<dbReference type="Pfam" id="PF22775">
    <property type="entry name" value="GA_3"/>
    <property type="match status" value="2"/>
</dbReference>
<dbReference type="Proteomes" id="UP000002730">
    <property type="component" value="Chromosome"/>
</dbReference>
<gene>
    <name evidence="6" type="ordered locus">Clocel_3112</name>
</gene>
<evidence type="ECO:0000313" key="6">
    <source>
        <dbReference type="EMBL" id="ADL52802.1"/>
    </source>
</evidence>
<sequence>MKYLGKKMKIKLITDLTIVATVFGTVSTSNLILTEPTYVSALENSTAYEDQLATATAAVVKAEESKLQVDINSAKTLVNALSNVTDKSNLLKRLTVVQTYTTNLNNATTKVINLETTRTQANVTLAQTAINLLPVDDEERVSLQNRLDVVKTYLIAEASVVKAEKSSLREDVYAATVLINDLTNDEDKMTLFYRLIKVDTYINNLENATANVVEAENNKIQENVDSAQESIDRLPTGDAKRTALQTRLNAVKTYIDYQGKLNVATEAVVKAEESKLQADVNSAKTLVNALSNVTDKTNLLNRLTAVQTYITYTTNLNNATTKVEAAETTRTLANVNLAQTAVNLLPSGDEGRISLQNRLDIVKAYVAAEASVVKAEGSKLQETVDAAKVLINGLTNDADKTTLLNRLAKVEDYIANLANATAKVVEAENNKTQENVDLAQADINMLPVGDAKRTALQTRLNAVKTYIDYQGKLKIATDAVVKAEESKLQADVNSAKTLVNALSNVTDKTNLLNRLTAVQTYITYTTNLNNATTKVEAAETTRTLANVNLAQTAINLLPAGDEKVNLQTRLDVVKSSIA</sequence>
<reference evidence="6 7" key="1">
    <citation type="submission" date="2010-08" db="EMBL/GenBank/DDBJ databases">
        <title>Complete sequence of Clostridium cellulovorans 743B.</title>
        <authorList>
            <consortium name="US DOE Joint Genome Institute"/>
            <person name="Lucas S."/>
            <person name="Copeland A."/>
            <person name="Lapidus A."/>
            <person name="Cheng J.-F."/>
            <person name="Bruce D."/>
            <person name="Goodwin L."/>
            <person name="Pitluck S."/>
            <person name="Chertkov O."/>
            <person name="Detter J.C."/>
            <person name="Han C."/>
            <person name="Tapia R."/>
            <person name="Land M."/>
            <person name="Hauser L."/>
            <person name="Chang Y.-J."/>
            <person name="Jeffries C."/>
            <person name="Kyrpides N."/>
            <person name="Ivanova N."/>
            <person name="Mikhailova N."/>
            <person name="Hemme C.L."/>
            <person name="Woyke T."/>
        </authorList>
    </citation>
    <scope>NUCLEOTIDE SEQUENCE [LARGE SCALE GENOMIC DNA]</scope>
    <source>
        <strain evidence="7">ATCC 35296 / DSM 3052 / OCM 3 / 743B</strain>
    </source>
</reference>
<dbReference type="HOGENOM" id="CLU_471528_0_0_9"/>
<feature type="domain" description="Minor extracellular protease Epr GA-like" evidence="5">
    <location>
        <begin position="423"/>
        <end position="465"/>
    </location>
</feature>
<keyword evidence="3" id="KW-0732">Signal</keyword>
<proteinExistence type="predicted"/>
<evidence type="ECO:0000256" key="2">
    <source>
        <dbReference type="ARBA" id="ARBA00022525"/>
    </source>
</evidence>
<dbReference type="RefSeq" id="WP_013291826.1">
    <property type="nucleotide sequence ID" value="NC_014393.1"/>
</dbReference>
<evidence type="ECO:0000256" key="1">
    <source>
        <dbReference type="ARBA" id="ARBA00004613"/>
    </source>
</evidence>